<evidence type="ECO:0000313" key="2">
    <source>
        <dbReference type="EMBL" id="GAA0170848.1"/>
    </source>
</evidence>
<sequence>MEDAGDDACIVVEPPVVEVETQNSKKQKKLRKGKSEGSKAIISTTERGDEDVVLNYTLLRSIPPTVDIAQEVTDAEQSKFTIIIYLGSIIPMYEIMITLDMSEHPAVPSAADSMGKTAIPSNMFANVGDVGSGFDNSEGGSVNASSMDGLKDNAPTRGNEGRPTIIDTSNDVENVETVTLSVMDTTIKDVEGMTSIDIPSADGTDVVTIGIEDVTPSVNDNGAGAVGLSEETTEPTVGKCDADILNAEDLEIPENADQEKKKSKKIKYKKGGDEGEASKPKKKLSKKESAAKRARKTERNAIKVVGKVAEEQVGDEDVQKAAGEQVPVDVRPTDFDSGNPAIEQQEAGNNEADLGSDAEDIAVVIIRRRKAKGKLKINENRIRVGNKRIPKNVAAVSTENVAVNSEEEEAKWRFVAIKKIVAEKMLSEVTKKNADIMRILEGTGPPSTLANSYLIRLQHAQSHAVLKLTAYPSLPCNIIESKYSNIPTTIDDEGPSPGLLTISLKLLQGASNDETTRFLRDEIRHLEGVIQSSLARKSVLEARLRSLTGEDDLVADPAASNSEVETSQE</sequence>
<gene>
    <name evidence="2" type="ORF">LIER_25022</name>
</gene>
<dbReference type="AlphaFoldDB" id="A0AAV3R6E9"/>
<feature type="compositionally biased region" description="Basic and acidic residues" evidence="1">
    <location>
        <begin position="270"/>
        <end position="279"/>
    </location>
</feature>
<name>A0AAV3R6E9_LITER</name>
<feature type="compositionally biased region" description="Polar residues" evidence="1">
    <location>
        <begin position="137"/>
        <end position="146"/>
    </location>
</feature>
<evidence type="ECO:0000313" key="3">
    <source>
        <dbReference type="Proteomes" id="UP001454036"/>
    </source>
</evidence>
<reference evidence="2 3" key="1">
    <citation type="submission" date="2024-01" db="EMBL/GenBank/DDBJ databases">
        <title>The complete chloroplast genome sequence of Lithospermum erythrorhizon: insights into the phylogenetic relationship among Boraginaceae species and the maternal lineages of purple gromwells.</title>
        <authorList>
            <person name="Okada T."/>
            <person name="Watanabe K."/>
        </authorList>
    </citation>
    <scope>NUCLEOTIDE SEQUENCE [LARGE SCALE GENOMIC DNA]</scope>
</reference>
<dbReference type="EMBL" id="BAABME010007425">
    <property type="protein sequence ID" value="GAA0170848.1"/>
    <property type="molecule type" value="Genomic_DNA"/>
</dbReference>
<keyword evidence="3" id="KW-1185">Reference proteome</keyword>
<accession>A0AAV3R6E9</accession>
<feature type="region of interest" description="Disordered" evidence="1">
    <location>
        <begin position="137"/>
        <end position="167"/>
    </location>
</feature>
<proteinExistence type="predicted"/>
<feature type="compositionally biased region" description="Basic and acidic residues" evidence="1">
    <location>
        <begin position="286"/>
        <end position="297"/>
    </location>
</feature>
<comment type="caution">
    <text evidence="2">The sequence shown here is derived from an EMBL/GenBank/DDBJ whole genome shotgun (WGS) entry which is preliminary data.</text>
</comment>
<feature type="region of interest" description="Disordered" evidence="1">
    <location>
        <begin position="250"/>
        <end position="297"/>
    </location>
</feature>
<dbReference type="Proteomes" id="UP001454036">
    <property type="component" value="Unassembled WGS sequence"/>
</dbReference>
<feature type="region of interest" description="Disordered" evidence="1">
    <location>
        <begin position="312"/>
        <end position="333"/>
    </location>
</feature>
<organism evidence="2 3">
    <name type="scientific">Lithospermum erythrorhizon</name>
    <name type="common">Purple gromwell</name>
    <name type="synonym">Lithospermum officinale var. erythrorhizon</name>
    <dbReference type="NCBI Taxonomy" id="34254"/>
    <lineage>
        <taxon>Eukaryota</taxon>
        <taxon>Viridiplantae</taxon>
        <taxon>Streptophyta</taxon>
        <taxon>Embryophyta</taxon>
        <taxon>Tracheophyta</taxon>
        <taxon>Spermatophyta</taxon>
        <taxon>Magnoliopsida</taxon>
        <taxon>eudicotyledons</taxon>
        <taxon>Gunneridae</taxon>
        <taxon>Pentapetalae</taxon>
        <taxon>asterids</taxon>
        <taxon>lamiids</taxon>
        <taxon>Boraginales</taxon>
        <taxon>Boraginaceae</taxon>
        <taxon>Boraginoideae</taxon>
        <taxon>Lithospermeae</taxon>
        <taxon>Lithospermum</taxon>
    </lineage>
</organism>
<protein>
    <submittedName>
        <fullName evidence="2">Uncharacterized protein</fullName>
    </submittedName>
</protein>
<evidence type="ECO:0000256" key="1">
    <source>
        <dbReference type="SAM" id="MobiDB-lite"/>
    </source>
</evidence>